<dbReference type="EC" id="3.6.4.13" evidence="1"/>
<keyword evidence="5" id="KW-0067">ATP-binding</keyword>
<dbReference type="InterPro" id="IPR027417">
    <property type="entry name" value="P-loop_NTPase"/>
</dbReference>
<dbReference type="Pfam" id="PF00270">
    <property type="entry name" value="DEAD"/>
    <property type="match status" value="1"/>
</dbReference>
<dbReference type="GO" id="GO:0003724">
    <property type="term" value="F:RNA helicase activity"/>
    <property type="evidence" value="ECO:0007669"/>
    <property type="project" value="UniProtKB-EC"/>
</dbReference>
<keyword evidence="4 9" id="KW-0347">Helicase</keyword>
<reference evidence="9 10" key="1">
    <citation type="journal article" date="2015" name="Mol. Biochem. Parasitol.">
        <title>Identification of polymorphic genes for use in assemblage B genotyping assays through comparative genomics of multiple assemblage B Giardia duodenalis isolates.</title>
        <authorList>
            <person name="Wielinga C."/>
            <person name="Thompson R.C."/>
            <person name="Monis P."/>
            <person name="Ryan U."/>
        </authorList>
    </citation>
    <scope>NUCLEOTIDE SEQUENCE [LARGE SCALE GENOMIC DNA]</scope>
    <source>
        <strain evidence="9 10">BAH15c1</strain>
    </source>
</reference>
<dbReference type="InterPro" id="IPR044742">
    <property type="entry name" value="DEAD/DEAH_RhlB"/>
</dbReference>
<feature type="compositionally biased region" description="Polar residues" evidence="6">
    <location>
        <begin position="53"/>
        <end position="66"/>
    </location>
</feature>
<feature type="compositionally biased region" description="Polar residues" evidence="6">
    <location>
        <begin position="86"/>
        <end position="95"/>
    </location>
</feature>
<dbReference type="SMART" id="SM00490">
    <property type="entry name" value="HELICc"/>
    <property type="match status" value="1"/>
</dbReference>
<dbReference type="VEuPathDB" id="GiardiaDB:QR46_0995"/>
<evidence type="ECO:0000256" key="4">
    <source>
        <dbReference type="ARBA" id="ARBA00022806"/>
    </source>
</evidence>
<feature type="domain" description="Helicase ATP-binding" evidence="7">
    <location>
        <begin position="268"/>
        <end position="468"/>
    </location>
</feature>
<evidence type="ECO:0000313" key="10">
    <source>
        <dbReference type="Proteomes" id="UP000070089"/>
    </source>
</evidence>
<feature type="compositionally biased region" description="Polar residues" evidence="6">
    <location>
        <begin position="28"/>
        <end position="38"/>
    </location>
</feature>
<evidence type="ECO:0000256" key="1">
    <source>
        <dbReference type="ARBA" id="ARBA00012552"/>
    </source>
</evidence>
<dbReference type="SMART" id="SM00487">
    <property type="entry name" value="DEXDc"/>
    <property type="match status" value="1"/>
</dbReference>
<evidence type="ECO:0000259" key="7">
    <source>
        <dbReference type="PROSITE" id="PS51192"/>
    </source>
</evidence>
<dbReference type="OrthoDB" id="196131at2759"/>
<protein>
    <recommendedName>
        <fullName evidence="1">RNA helicase</fullName>
        <ecNumber evidence="1">3.6.4.13</ecNumber>
    </recommendedName>
</protein>
<proteinExistence type="predicted"/>
<evidence type="ECO:0000256" key="3">
    <source>
        <dbReference type="ARBA" id="ARBA00022801"/>
    </source>
</evidence>
<dbReference type="Pfam" id="PF00271">
    <property type="entry name" value="Helicase_C"/>
    <property type="match status" value="1"/>
</dbReference>
<dbReference type="InterPro" id="IPR014001">
    <property type="entry name" value="Helicase_ATP-bd"/>
</dbReference>
<dbReference type="PANTHER" id="PTHR47958">
    <property type="entry name" value="ATP-DEPENDENT RNA HELICASE DBP3"/>
    <property type="match status" value="1"/>
</dbReference>
<accession>A0A132NY70</accession>
<comment type="caution">
    <text evidence="9">The sequence shown here is derived from an EMBL/GenBank/DDBJ whole genome shotgun (WGS) entry which is preliminary data.</text>
</comment>
<name>A0A132NY70_GIAIN</name>
<dbReference type="InterPro" id="IPR011545">
    <property type="entry name" value="DEAD/DEAH_box_helicase_dom"/>
</dbReference>
<dbReference type="GO" id="GO:0005524">
    <property type="term" value="F:ATP binding"/>
    <property type="evidence" value="ECO:0007669"/>
    <property type="project" value="UniProtKB-KW"/>
</dbReference>
<dbReference type="CDD" id="cd00268">
    <property type="entry name" value="DEADc"/>
    <property type="match status" value="1"/>
</dbReference>
<evidence type="ECO:0000256" key="5">
    <source>
        <dbReference type="ARBA" id="ARBA00022840"/>
    </source>
</evidence>
<gene>
    <name evidence="9" type="ORF">QR46_0995</name>
</gene>
<dbReference type="CDD" id="cd18787">
    <property type="entry name" value="SF2_C_DEAD"/>
    <property type="match status" value="1"/>
</dbReference>
<feature type="domain" description="Helicase C-terminal" evidence="8">
    <location>
        <begin position="549"/>
        <end position="695"/>
    </location>
</feature>
<dbReference type="Gene3D" id="3.40.50.300">
    <property type="entry name" value="P-loop containing nucleotide triphosphate hydrolases"/>
    <property type="match status" value="2"/>
</dbReference>
<evidence type="ECO:0000256" key="6">
    <source>
        <dbReference type="SAM" id="MobiDB-lite"/>
    </source>
</evidence>
<keyword evidence="3" id="KW-0378">Hydrolase</keyword>
<dbReference type="InterPro" id="IPR001650">
    <property type="entry name" value="Helicase_C-like"/>
</dbReference>
<dbReference type="PROSITE" id="PS51194">
    <property type="entry name" value="HELICASE_CTER"/>
    <property type="match status" value="1"/>
</dbReference>
<sequence>MFGGFAGFGSKPAATSPTITTESKEYQDSCTPASTTSPVAMFGNKPFAGFGSQAGSTSVSHTQPERTSVLDDDFNEPVSIRKRTNEPSTGSFFHDTSTHRDADRDETDEPRRKRGFTVHSDEDVSRLSLFNKMKSSTRSRDGPPSEASRYLPPGRRKLRESRIRIPWPSEPVDVKPLENLQKNFYCTTEQTSVRDPADVQGYLTNYSITLHGDYTPTLFLDFSELDPHFSNAMYNSQFTQKAGDCCISSILKEKYKFPSPTYIQAASWPIAIQGRDCIGIAETGSGKTFAFSIPALLHAAAQPPTSEIVPSPIVVVFAPARELVLQIYTEIEGLLSHFDSMLYKCYGDSIAYDGTKVTPLRPLYAAVSYGGKGLNEHYKKLIAEPLDILITTPGIFADFYNRNRINLSRVTYVVLDECDTMLSSGFKNEIDILLRNSSPNRQTLLWSATWPSEIEDVANSYLSENTVFLGIGNYRASVNKHVIQHIVVANSPRQKDIYLLDLLKCIMDGTFDESMEQLQGSGVFTSVAVSVKDEYHAWCSSLKKESKNQLSETDKECSPVRVIIFTNRKASASEIHDELSKLYAGRSYVIHGDIQQSDREKALERFKSTKDSILVATDAVARGVHIEGVTHVINYDVPRDHVVYVHRCGRTGRAGKFGHAVSIFVPSSDWQAVDALAGYFKENNESAVLPPEFLNCTADANRGAGRPSQRGPRNTTRSSRSYSRQSFANDNDDPFDG</sequence>
<evidence type="ECO:0000256" key="2">
    <source>
        <dbReference type="ARBA" id="ARBA00022741"/>
    </source>
</evidence>
<dbReference type="AlphaFoldDB" id="A0A132NY70"/>
<dbReference type="GO" id="GO:0003676">
    <property type="term" value="F:nucleic acid binding"/>
    <property type="evidence" value="ECO:0007669"/>
    <property type="project" value="InterPro"/>
</dbReference>
<evidence type="ECO:0000259" key="8">
    <source>
        <dbReference type="PROSITE" id="PS51194"/>
    </source>
</evidence>
<dbReference type="SUPFAM" id="SSF52540">
    <property type="entry name" value="P-loop containing nucleoside triphosphate hydrolases"/>
    <property type="match status" value="1"/>
</dbReference>
<organism evidence="9 10">
    <name type="scientific">Giardia duodenalis assemblage B</name>
    <dbReference type="NCBI Taxonomy" id="1394984"/>
    <lineage>
        <taxon>Eukaryota</taxon>
        <taxon>Metamonada</taxon>
        <taxon>Diplomonadida</taxon>
        <taxon>Hexamitidae</taxon>
        <taxon>Giardiinae</taxon>
        <taxon>Giardia</taxon>
    </lineage>
</organism>
<dbReference type="PROSITE" id="PS51192">
    <property type="entry name" value="HELICASE_ATP_BIND_1"/>
    <property type="match status" value="1"/>
</dbReference>
<dbReference type="EMBL" id="JXTI01000017">
    <property type="protein sequence ID" value="KWX15017.1"/>
    <property type="molecule type" value="Genomic_DNA"/>
</dbReference>
<dbReference type="Proteomes" id="UP000070089">
    <property type="component" value="Unassembled WGS sequence"/>
</dbReference>
<feature type="region of interest" description="Disordered" evidence="6">
    <location>
        <begin position="1"/>
        <end position="155"/>
    </location>
</feature>
<feature type="compositionally biased region" description="Low complexity" evidence="6">
    <location>
        <begin position="717"/>
        <end position="726"/>
    </location>
</feature>
<evidence type="ECO:0000313" key="9">
    <source>
        <dbReference type="EMBL" id="KWX15017.1"/>
    </source>
</evidence>
<dbReference type="GO" id="GO:0016787">
    <property type="term" value="F:hydrolase activity"/>
    <property type="evidence" value="ECO:0007669"/>
    <property type="project" value="UniProtKB-KW"/>
</dbReference>
<keyword evidence="2" id="KW-0547">Nucleotide-binding</keyword>
<feature type="region of interest" description="Disordered" evidence="6">
    <location>
        <begin position="698"/>
        <end position="737"/>
    </location>
</feature>